<keyword evidence="7" id="KW-1185">Reference proteome</keyword>
<evidence type="ECO:0000313" key="6">
    <source>
        <dbReference type="EMBL" id="RWX54571.1"/>
    </source>
</evidence>
<feature type="binding site" evidence="5">
    <location>
        <position position="76"/>
    </location>
    <ligand>
        <name>Zn(2+)</name>
        <dbReference type="ChEBI" id="CHEBI:29105"/>
    </ligand>
</feature>
<dbReference type="PANTHER" id="PTHR34535:SF3">
    <property type="entry name" value="HYDROGENASE MATURATION FACTOR HYPA"/>
    <property type="match status" value="1"/>
</dbReference>
<feature type="binding site" evidence="5">
    <location>
        <position position="89"/>
    </location>
    <ligand>
        <name>Zn(2+)</name>
        <dbReference type="ChEBI" id="CHEBI:29105"/>
    </ligand>
</feature>
<dbReference type="EMBL" id="RJLM01000006">
    <property type="protein sequence ID" value="RWX54571.1"/>
    <property type="molecule type" value="Genomic_DNA"/>
</dbReference>
<name>A0A3S3QNM2_9GAMM</name>
<dbReference type="PIRSF" id="PIRSF004761">
    <property type="entry name" value="Hydrgn_mat_HypA"/>
    <property type="match status" value="1"/>
</dbReference>
<feature type="binding site" evidence="5">
    <location>
        <position position="92"/>
    </location>
    <ligand>
        <name>Zn(2+)</name>
        <dbReference type="ChEBI" id="CHEBI:29105"/>
    </ligand>
</feature>
<comment type="function">
    <text evidence="5">Involved in the maturation of [NiFe] hydrogenases. Required for nickel insertion into the metal center of the hydrogenase.</text>
</comment>
<dbReference type="GO" id="GO:0008270">
    <property type="term" value="F:zinc ion binding"/>
    <property type="evidence" value="ECO:0007669"/>
    <property type="project" value="UniProtKB-UniRule"/>
</dbReference>
<feature type="binding site" evidence="5">
    <location>
        <position position="73"/>
    </location>
    <ligand>
        <name>Zn(2+)</name>
        <dbReference type="ChEBI" id="CHEBI:29105"/>
    </ligand>
</feature>
<evidence type="ECO:0000256" key="3">
    <source>
        <dbReference type="ARBA" id="ARBA00022723"/>
    </source>
</evidence>
<comment type="caution">
    <text evidence="6">The sequence shown here is derived from an EMBL/GenBank/DDBJ whole genome shotgun (WGS) entry which is preliminary data.</text>
</comment>
<accession>A0A3S3QNM2</accession>
<dbReference type="OrthoDB" id="288014at2"/>
<dbReference type="PROSITE" id="PS01249">
    <property type="entry name" value="HYPA"/>
    <property type="match status" value="1"/>
</dbReference>
<organism evidence="6 7">
    <name type="scientific">Photobacterium chitinilyticum</name>
    <dbReference type="NCBI Taxonomy" id="2485123"/>
    <lineage>
        <taxon>Bacteria</taxon>
        <taxon>Pseudomonadati</taxon>
        <taxon>Pseudomonadota</taxon>
        <taxon>Gammaproteobacteria</taxon>
        <taxon>Vibrionales</taxon>
        <taxon>Vibrionaceae</taxon>
        <taxon>Photobacterium</taxon>
    </lineage>
</organism>
<dbReference type="HAMAP" id="MF_00213">
    <property type="entry name" value="HypA_HybF"/>
    <property type="match status" value="1"/>
</dbReference>
<dbReference type="RefSeq" id="WP_128784840.1">
    <property type="nucleotide sequence ID" value="NZ_JAKJSG010000121.1"/>
</dbReference>
<gene>
    <name evidence="5" type="primary">hypA</name>
    <name evidence="6" type="ORF">EDI28_15860</name>
</gene>
<dbReference type="PANTHER" id="PTHR34535">
    <property type="entry name" value="HYDROGENASE MATURATION FACTOR HYPA"/>
    <property type="match status" value="1"/>
</dbReference>
<protein>
    <recommendedName>
        <fullName evidence="5">Hydrogenase maturation factor HypA</fullName>
    </recommendedName>
</protein>
<feature type="binding site" evidence="5">
    <location>
        <position position="2"/>
    </location>
    <ligand>
        <name>Ni(2+)</name>
        <dbReference type="ChEBI" id="CHEBI:49786"/>
    </ligand>
</feature>
<dbReference type="InterPro" id="IPR000688">
    <property type="entry name" value="HypA/HybF"/>
</dbReference>
<comment type="similarity">
    <text evidence="1 5">Belongs to the HypA/HybF family.</text>
</comment>
<dbReference type="GO" id="GO:0051604">
    <property type="term" value="P:protein maturation"/>
    <property type="evidence" value="ECO:0007669"/>
    <property type="project" value="InterPro"/>
</dbReference>
<dbReference type="InterPro" id="IPR020538">
    <property type="entry name" value="Hydgase_Ni_incorp_HypA/HybF_CS"/>
</dbReference>
<evidence type="ECO:0000313" key="7">
    <source>
        <dbReference type="Proteomes" id="UP000287563"/>
    </source>
</evidence>
<dbReference type="Pfam" id="PF01155">
    <property type="entry name" value="HypA"/>
    <property type="match status" value="1"/>
</dbReference>
<evidence type="ECO:0000256" key="1">
    <source>
        <dbReference type="ARBA" id="ARBA00010748"/>
    </source>
</evidence>
<keyword evidence="4 5" id="KW-0862">Zinc</keyword>
<proteinExistence type="inferred from homology"/>
<dbReference type="AlphaFoldDB" id="A0A3S3QNM2"/>
<dbReference type="GO" id="GO:0016151">
    <property type="term" value="F:nickel cation binding"/>
    <property type="evidence" value="ECO:0007669"/>
    <property type="project" value="UniProtKB-UniRule"/>
</dbReference>
<keyword evidence="2 5" id="KW-0533">Nickel</keyword>
<evidence type="ECO:0000256" key="4">
    <source>
        <dbReference type="ARBA" id="ARBA00022833"/>
    </source>
</evidence>
<dbReference type="Gene3D" id="3.30.2320.80">
    <property type="match status" value="1"/>
</dbReference>
<reference evidence="6 7" key="1">
    <citation type="submission" date="2018-11" db="EMBL/GenBank/DDBJ databases">
        <title>Photobacterium sp. BEI247 sp. nov., a marine bacterium isolated from Yongle Blue Hole in the South China Sea.</title>
        <authorList>
            <person name="Wang X."/>
        </authorList>
    </citation>
    <scope>NUCLEOTIDE SEQUENCE [LARGE SCALE GENOMIC DNA]</scope>
    <source>
        <strain evidence="7">BEI247</strain>
    </source>
</reference>
<dbReference type="Proteomes" id="UP000287563">
    <property type="component" value="Unassembled WGS sequence"/>
</dbReference>
<evidence type="ECO:0000256" key="2">
    <source>
        <dbReference type="ARBA" id="ARBA00022596"/>
    </source>
</evidence>
<evidence type="ECO:0000256" key="5">
    <source>
        <dbReference type="HAMAP-Rule" id="MF_00213"/>
    </source>
</evidence>
<sequence length="112" mass="12583">MHEASITDGLVKILLSEANRHEVCAVKKVTIKVGKLQAVEPQALRFCFEMFVENTIAEGAELVIDHLAAVARCKSCLHEFEVFNFQFKCTCCACKDLELLQGEELFIDSFEV</sequence>
<keyword evidence="3 5" id="KW-0479">Metal-binding</keyword>